<dbReference type="EMBL" id="JANIET010000001">
    <property type="protein sequence ID" value="MCQ8226806.1"/>
    <property type="molecule type" value="Genomic_DNA"/>
</dbReference>
<dbReference type="RefSeq" id="WP_256695793.1">
    <property type="nucleotide sequence ID" value="NZ_JANIES010000001.1"/>
</dbReference>
<name>A0ABT1VH01_9GAMM</name>
<proteinExistence type="predicted"/>
<reference evidence="1 2" key="1">
    <citation type="submission" date="2022-07" db="EMBL/GenBank/DDBJ databases">
        <title>Pantoea trifolii sp. nov. isolated from root nodules of Trifolium rubens.</title>
        <authorList>
            <person name="Kalita M."/>
            <person name="Wdowiak-Wrobel S."/>
            <person name="Marek-Kozaczuk M."/>
            <person name="Palusinska-Szysz M."/>
            <person name="Sokolowski W."/>
            <person name="Coutinho T."/>
            <person name="Hlahane L."/>
        </authorList>
    </citation>
    <scope>NUCLEOTIDE SEQUENCE [LARGE SCALE GENOMIC DNA]</scope>
    <source>
        <strain evidence="1 2">MMK2</strain>
    </source>
</reference>
<gene>
    <name evidence="1" type="ORF">NQH49_04865</name>
</gene>
<comment type="caution">
    <text evidence="1">The sequence shown here is derived from an EMBL/GenBank/DDBJ whole genome shotgun (WGS) entry which is preliminary data.</text>
</comment>
<evidence type="ECO:0000313" key="1">
    <source>
        <dbReference type="EMBL" id="MCQ8226806.1"/>
    </source>
</evidence>
<accession>A0ABT1VH01</accession>
<keyword evidence="2" id="KW-1185">Reference proteome</keyword>
<evidence type="ECO:0000313" key="2">
    <source>
        <dbReference type="Proteomes" id="UP001300015"/>
    </source>
</evidence>
<protein>
    <submittedName>
        <fullName evidence="1">Uncharacterized protein</fullName>
    </submittedName>
</protein>
<organism evidence="1 2">
    <name type="scientific">Pantoea trifolii</name>
    <dbReference type="NCBI Taxonomy" id="2968030"/>
    <lineage>
        <taxon>Bacteria</taxon>
        <taxon>Pseudomonadati</taxon>
        <taxon>Pseudomonadota</taxon>
        <taxon>Gammaproteobacteria</taxon>
        <taxon>Enterobacterales</taxon>
        <taxon>Erwiniaceae</taxon>
        <taxon>Pantoea</taxon>
    </lineage>
</organism>
<sequence length="82" mass="9291">MLSKKLLQRACQLFSSADYLKKYKFNHQVINPRVAWFADVVQKSSPSVLRIATVQKPTRYNAATLSLGHEVINAGKSIRVCR</sequence>
<dbReference type="Proteomes" id="UP001300015">
    <property type="component" value="Unassembled WGS sequence"/>
</dbReference>